<feature type="chain" id="PRO_5046225778" description="Secreted protein" evidence="1">
    <location>
        <begin position="27"/>
        <end position="61"/>
    </location>
</feature>
<evidence type="ECO:0000313" key="2">
    <source>
        <dbReference type="EMBL" id="MBC8563421.1"/>
    </source>
</evidence>
<organism evidence="2 3">
    <name type="scientific">Jutongia huaianensis</name>
    <dbReference type="NCBI Taxonomy" id="2763668"/>
    <lineage>
        <taxon>Bacteria</taxon>
        <taxon>Bacillati</taxon>
        <taxon>Bacillota</taxon>
        <taxon>Clostridia</taxon>
        <taxon>Lachnospirales</taxon>
        <taxon>Lachnospiraceae</taxon>
        <taxon>Jutongia</taxon>
    </lineage>
</organism>
<dbReference type="EMBL" id="JACRSX010000021">
    <property type="protein sequence ID" value="MBC8563421.1"/>
    <property type="molecule type" value="Genomic_DNA"/>
</dbReference>
<evidence type="ECO:0008006" key="4">
    <source>
        <dbReference type="Google" id="ProtNLM"/>
    </source>
</evidence>
<keyword evidence="3" id="KW-1185">Reference proteome</keyword>
<protein>
    <recommendedName>
        <fullName evidence="4">Secreted protein</fullName>
    </recommendedName>
</protein>
<dbReference type="RefSeq" id="WP_118689281.1">
    <property type="nucleotide sequence ID" value="NZ_JACRSX010000021.1"/>
</dbReference>
<evidence type="ECO:0000313" key="3">
    <source>
        <dbReference type="Proteomes" id="UP000606193"/>
    </source>
</evidence>
<gene>
    <name evidence="2" type="ORF">H8704_12450</name>
</gene>
<dbReference type="Proteomes" id="UP000606193">
    <property type="component" value="Unassembled WGS sequence"/>
</dbReference>
<reference evidence="2 3" key="1">
    <citation type="submission" date="2020-08" db="EMBL/GenBank/DDBJ databases">
        <title>Genome public.</title>
        <authorList>
            <person name="Liu C."/>
            <person name="Sun Q."/>
        </authorList>
    </citation>
    <scope>NUCLEOTIDE SEQUENCE [LARGE SCALE GENOMIC DNA]</scope>
    <source>
        <strain evidence="2 3">NSJ-37</strain>
    </source>
</reference>
<keyword evidence="1" id="KW-0732">Signal</keyword>
<sequence>MRNKNLKGLLAACLSFSMIVTSFSVSGPGTKSASAAETGGLFFCFAHFSVEKFARKTGHMP</sequence>
<comment type="caution">
    <text evidence="2">The sequence shown here is derived from an EMBL/GenBank/DDBJ whole genome shotgun (WGS) entry which is preliminary data.</text>
</comment>
<feature type="signal peptide" evidence="1">
    <location>
        <begin position="1"/>
        <end position="26"/>
    </location>
</feature>
<name>A0ABR7N471_9FIRM</name>
<accession>A0ABR7N471</accession>
<evidence type="ECO:0000256" key="1">
    <source>
        <dbReference type="SAM" id="SignalP"/>
    </source>
</evidence>
<proteinExistence type="predicted"/>